<reference evidence="17" key="1">
    <citation type="submission" date="2022-07" db="EMBL/GenBank/DDBJ databases">
        <title>Phylogenomic reconstructions and comparative analyses of Kickxellomycotina fungi.</title>
        <authorList>
            <person name="Reynolds N.K."/>
            <person name="Stajich J.E."/>
            <person name="Barry K."/>
            <person name="Grigoriev I.V."/>
            <person name="Crous P."/>
            <person name="Smith M.E."/>
        </authorList>
    </citation>
    <scope>NUCLEOTIDE SEQUENCE</scope>
    <source>
        <strain evidence="17">NBRC 32514</strain>
    </source>
</reference>
<dbReference type="InterPro" id="IPR016093">
    <property type="entry name" value="MIR_motif"/>
</dbReference>
<dbReference type="InterPro" id="IPR036300">
    <property type="entry name" value="MIR_dom_sf"/>
</dbReference>
<feature type="transmembrane region" description="Helical" evidence="15">
    <location>
        <begin position="1749"/>
        <end position="1776"/>
    </location>
</feature>
<dbReference type="OrthoDB" id="292747at2759"/>
<keyword evidence="7 15" id="KW-0812">Transmembrane</keyword>
<dbReference type="EMBL" id="JANBOJ010000037">
    <property type="protein sequence ID" value="KAJ1724260.1"/>
    <property type="molecule type" value="Genomic_DNA"/>
</dbReference>
<comment type="similarity">
    <text evidence="3">Belongs to the glycosyltransferase 39 family.</text>
</comment>
<dbReference type="InterPro" id="IPR003342">
    <property type="entry name" value="ArnT-like_N"/>
</dbReference>
<accession>A0A9W7Y6C8</accession>
<dbReference type="PANTHER" id="PTHR10050:SF46">
    <property type="entry name" value="PROTEIN O-MANNOSYL-TRANSFERASE 2"/>
    <property type="match status" value="1"/>
</dbReference>
<evidence type="ECO:0000256" key="2">
    <source>
        <dbReference type="ARBA" id="ARBA00004922"/>
    </source>
</evidence>
<evidence type="ECO:0000256" key="13">
    <source>
        <dbReference type="ARBA" id="ARBA00045102"/>
    </source>
</evidence>
<sequence length="2218" mass="252205">MTTMSRYPGRSSHLPDDSKHRPGFIAYPASKQTHPLGGGSSQKPYGYKRWSTGVDGPAVLMLTLLCAFTRLYQIGKRARVTWDESHFGKFGAYYINRTFYHDVHPPLAKMLIGLSELLAGHNGTFRFKEEYPDYVDYRFMRRFTALFGIALAPLAYITCIQLGMRRQTCVLASLFVILDNALCVMSRFVLLDEPLLCFTALSLCGVAGFQNSRHQPFSSRWWRWLAVTGFGLGCVVSSKWVGFFAISLVGLYTIEDLLRMYSDRMPVRKLGRHFVARAACLIAIPLVVYALCFKVHFAILNRSGPGDATMPPAFQASLRGSKLSHQPFDVMFGSTLNIRSMHPGSGLLHSHSHSYPDGSQQQQITCYGHKDSNNNWVIIKPAGQEYNYTAEPLAQVHNGDTVRLLHRGTGAILHSHSKFNAPVTTGDLEVTCYGKRKWTDKNNDWRVEIVREDSSTKDSRVHTITTQFRLRHIETGCLLSSSAVKLPSWGFGQAEVSCKRGGSDTESSVLWVVERHINSRVPSVDMRPLIQKSFVKDFVRLNIEMARSNNALVPDKDKYNHLESDPWTWPFLIYPMRMLGSWKKGDVKYYEIGNPLLWWSATFVCFLYPLQLVYYYARHMRQIPQAWADGEEMYLWNGGKLLWFGWALHYLPFFLMGRVTYIHHYLPALYFSLLLLAFEIEFCSRRLFGRRLQATATLFWAVAALLVFYWFAPFTFGYVGEVTDLKLRHKYEHRRETSATVSAQALTAVDQFDFYDRVIALALTFVSLFTRLYQIGKRDIVTWDETHFGKFGAYYVNRTFYHDVHPPLAKMLVGLGEFLSGHNGSFAYASGAVYPEYVNYTFQRGYVAVFGAMMAPLAYRTCRLLGFGKPAALMAASFIVFDNAMCLISRFILLDPPLLCFTAMSLLGYSGFMAQRHRAFGASWWRWLAFTGISLGLVVSSKWTGLFVIALVGLCTIEELLKMFSDGQTPAETQLRHWAARVLCLIVFPIAIYLASFGVHFALLNHRGTGDFKMPSSFQMRQWGNAVGTQPHEVSFGSNFTLRSHLPGFGLLNANGTRRFPDRDREVIAGGVPGKVVNNWWTLVSANRTWENASAPIQHVYSGQLVRLAHINTGHFLRTGRSPPYNLGWDRRVFVDGNKTKSDVWDIWRIVVDREESAKSKGKLRAVTTNFRLYNAVTGCLLQATSASFPENVARRFSEVICTDTNTTRSEGTLWNIEQVRDTRLKRVALRSAVKRQFLRDFLWINREMAISNNGLTTDPDKYKQAESSPWSWPLLFYPMRMGPWSDDSIKYYEIGNPVLWWTSSFCCLVLYPLQLLYWAVQWQRRQISSRWQTGEFLRFWDTTKLLWGGWALNYLPFYLMGRVTYLHHYLPALYFALLLLAFEIQCFVRWYLPPRAIWPVAGTAILAAAGVFWMFSPLTFGWERPVAELSHLMFGQSPQASDKAAEPASPAAAIQRKHVGGATPAALPLRQSEKSSLFANDDDDDDDEEDSYDKVSSKLLADSSSNSKTGTTAAHAGGNWWQNNREMLNPVVLTLLSAMTRFYKIGRANHVVWDEAHFGKFGAYYVNHTFYHDVHPPLAKMLVGLSEILTGFDGSFRFKSGHTYPENVNYTFMRLFNASFGVALAPMAYFTMLNIGCSPNAALLAGLLICFDNALCTISRFILLDAMLLCFTAMSALSLSGMYKHRNQPFTLAWWKWLVATGVSLGLVTSSKWVGFLAVALVGLYTVYELYDIFGKDDVGSASYLMHWISRGAALIAIPVAIYMACFMVHFALLYKSGSGDAEMDSLFQANLDGNGLKNQPLDVVYGSRITLKSGLPGAGLLHSHQDMYPDGSKQQQITGYTHKDQNNDWIIKKVHGQQYGNTTESVEYIKNGDLVRLVHAQTKRNLHTHQVKAHMSKRDWEVSGYGIDDTYNDPNDHWRIDIVEELSRNNPERRLRTLSSRFRLRHATQNCVLRASGKSLPQWAWSQAEIVCDRRNHLDDNTIWNVENHVNPLLPPAKADDLKSPFLRNFVRLNVAMARSNNALVPDKDKFDSLTSAPHEWPIMRLGLRMCGWDDNKVKFWLTGNPVVWWLSTLAVVVVGPLQMVYYAVRIQRGLSDFSSYGEWEKHLYASYILWGGWALHYLPFYLMGRVTYLHHYFPALYFAAMYLAYLVEWNARRLTGSALSGSSRVIMASLGIAAIANFMYFAPFTFGFDYPAKELAGRKWISTWNIFDAPK</sequence>
<dbReference type="Proteomes" id="UP001149813">
    <property type="component" value="Unassembled WGS sequence"/>
</dbReference>
<evidence type="ECO:0000256" key="12">
    <source>
        <dbReference type="ARBA" id="ARBA00045085"/>
    </source>
</evidence>
<dbReference type="SMART" id="SM00472">
    <property type="entry name" value="MIR"/>
    <property type="match status" value="9"/>
</dbReference>
<feature type="domain" description="MIR" evidence="16">
    <location>
        <begin position="1934"/>
        <end position="1991"/>
    </location>
</feature>
<evidence type="ECO:0000256" key="9">
    <source>
        <dbReference type="ARBA" id="ARBA00022824"/>
    </source>
</evidence>
<keyword evidence="6 17" id="KW-0808">Transferase</keyword>
<comment type="pathway">
    <text evidence="2">Protein modification; protein glycosylation.</text>
</comment>
<dbReference type="GO" id="GO:0005789">
    <property type="term" value="C:endoplasmic reticulum membrane"/>
    <property type="evidence" value="ECO:0007669"/>
    <property type="project" value="UniProtKB-SubCell"/>
</dbReference>
<feature type="transmembrane region" description="Helical" evidence="15">
    <location>
        <begin position="274"/>
        <end position="291"/>
    </location>
</feature>
<keyword evidence="10 15" id="KW-1133">Transmembrane helix</keyword>
<comment type="catalytic activity">
    <reaction evidence="13">
        <text>a di-trans,poly-cis-dolichyl beta-D-mannosyl phosphate + L-seryl-[protein] = 3-O-(alpha-D-mannosyl)-L-seryl-[protein] + a di-trans,poly-cis-dolichyl phosphate + H(+)</text>
        <dbReference type="Rhea" id="RHEA:17377"/>
        <dbReference type="Rhea" id="RHEA-COMP:9863"/>
        <dbReference type="Rhea" id="RHEA-COMP:13546"/>
        <dbReference type="Rhea" id="RHEA-COMP:19498"/>
        <dbReference type="Rhea" id="RHEA-COMP:19501"/>
        <dbReference type="ChEBI" id="CHEBI:15378"/>
        <dbReference type="ChEBI" id="CHEBI:29999"/>
        <dbReference type="ChEBI" id="CHEBI:57683"/>
        <dbReference type="ChEBI" id="CHEBI:58211"/>
        <dbReference type="ChEBI" id="CHEBI:137321"/>
        <dbReference type="EC" id="2.4.1.109"/>
    </reaction>
</comment>
<evidence type="ECO:0000259" key="16">
    <source>
        <dbReference type="PROSITE" id="PS50919"/>
    </source>
</evidence>
<feature type="transmembrane region" description="Helical" evidence="15">
    <location>
        <begin position="638"/>
        <end position="656"/>
    </location>
</feature>
<feature type="domain" description="MIR" evidence="16">
    <location>
        <begin position="458"/>
        <end position="516"/>
    </location>
</feature>
<feature type="transmembrane region" description="Helical" evidence="15">
    <location>
        <begin position="1623"/>
        <end position="1650"/>
    </location>
</feature>
<proteinExistence type="inferred from homology"/>
<feature type="transmembrane region" description="Helical" evidence="15">
    <location>
        <begin position="170"/>
        <end position="190"/>
    </location>
</feature>
<dbReference type="InterPro" id="IPR032421">
    <property type="entry name" value="PMT_4TMC"/>
</dbReference>
<keyword evidence="8" id="KW-0677">Repeat</keyword>
<dbReference type="InterPro" id="IPR027005">
    <property type="entry name" value="PMT-like"/>
</dbReference>
<feature type="region of interest" description="Disordered" evidence="14">
    <location>
        <begin position="1"/>
        <end position="20"/>
    </location>
</feature>
<evidence type="ECO:0000256" key="15">
    <source>
        <dbReference type="SAM" id="Phobius"/>
    </source>
</evidence>
<comment type="caution">
    <text evidence="17">The sequence shown here is derived from an EMBL/GenBank/DDBJ whole genome shotgun (WGS) entry which is preliminary data.</text>
</comment>
<dbReference type="FunFam" id="2.80.10.50:FF:000012">
    <property type="entry name" value="Protein O-mannosyl-transferase 1"/>
    <property type="match status" value="1"/>
</dbReference>
<dbReference type="SUPFAM" id="SSF82109">
    <property type="entry name" value="MIR domain"/>
    <property type="match status" value="3"/>
</dbReference>
<evidence type="ECO:0000256" key="4">
    <source>
        <dbReference type="ARBA" id="ARBA00012839"/>
    </source>
</evidence>
<feature type="transmembrane region" description="Helical" evidence="15">
    <location>
        <begin position="143"/>
        <end position="164"/>
    </location>
</feature>
<feature type="transmembrane region" description="Helical" evidence="15">
    <location>
        <begin position="1397"/>
        <end position="1416"/>
    </location>
</feature>
<feature type="domain" description="MIR" evidence="16">
    <location>
        <begin position="1868"/>
        <end position="1925"/>
    </location>
</feature>
<feature type="transmembrane region" description="Helical" evidence="15">
    <location>
        <begin position="2111"/>
        <end position="2129"/>
    </location>
</feature>
<feature type="transmembrane region" description="Helical" evidence="15">
    <location>
        <begin position="224"/>
        <end position="254"/>
    </location>
</feature>
<evidence type="ECO:0000256" key="3">
    <source>
        <dbReference type="ARBA" id="ARBA00007222"/>
    </source>
</evidence>
<dbReference type="GO" id="GO:0004169">
    <property type="term" value="F:dolichyl-phosphate-mannose-protein mannosyltransferase activity"/>
    <property type="evidence" value="ECO:0007669"/>
    <property type="project" value="UniProtKB-EC"/>
</dbReference>
<evidence type="ECO:0000313" key="17">
    <source>
        <dbReference type="EMBL" id="KAJ1724260.1"/>
    </source>
</evidence>
<evidence type="ECO:0000313" key="18">
    <source>
        <dbReference type="Proteomes" id="UP001149813"/>
    </source>
</evidence>
<comment type="catalytic activity">
    <reaction evidence="12">
        <text>a di-trans,poly-cis-dolichyl beta-D-mannosyl phosphate + L-threonyl-[protein] = 3-O-(alpha-D-mannosyl)-L-threonyl-[protein] + a di-trans,poly-cis-dolichyl phosphate + H(+)</text>
        <dbReference type="Rhea" id="RHEA:53396"/>
        <dbReference type="Rhea" id="RHEA-COMP:11060"/>
        <dbReference type="Rhea" id="RHEA-COMP:13547"/>
        <dbReference type="Rhea" id="RHEA-COMP:19498"/>
        <dbReference type="Rhea" id="RHEA-COMP:19501"/>
        <dbReference type="ChEBI" id="CHEBI:15378"/>
        <dbReference type="ChEBI" id="CHEBI:30013"/>
        <dbReference type="ChEBI" id="CHEBI:57683"/>
        <dbReference type="ChEBI" id="CHEBI:58211"/>
        <dbReference type="ChEBI" id="CHEBI:137323"/>
        <dbReference type="EC" id="2.4.1.109"/>
    </reaction>
</comment>
<dbReference type="EC" id="2.4.1.109" evidence="4"/>
<organism evidence="17 18">
    <name type="scientific">Coemansia erecta</name>
    <dbReference type="NCBI Taxonomy" id="147472"/>
    <lineage>
        <taxon>Eukaryota</taxon>
        <taxon>Fungi</taxon>
        <taxon>Fungi incertae sedis</taxon>
        <taxon>Zoopagomycota</taxon>
        <taxon>Kickxellomycotina</taxon>
        <taxon>Kickxellomycetes</taxon>
        <taxon>Kickxellales</taxon>
        <taxon>Kickxellaceae</taxon>
        <taxon>Coemansia</taxon>
    </lineage>
</organism>
<feature type="region of interest" description="Disordered" evidence="14">
    <location>
        <begin position="1477"/>
        <end position="1496"/>
    </location>
</feature>
<dbReference type="Pfam" id="PF02366">
    <property type="entry name" value="PMT"/>
    <property type="match status" value="3"/>
</dbReference>
<evidence type="ECO:0000256" key="11">
    <source>
        <dbReference type="ARBA" id="ARBA00023136"/>
    </source>
</evidence>
<feature type="transmembrane region" description="Helical" evidence="15">
    <location>
        <begin position="1662"/>
        <end position="1684"/>
    </location>
</feature>
<feature type="transmembrane region" description="Helical" evidence="15">
    <location>
        <begin position="982"/>
        <end position="1004"/>
    </location>
</feature>
<protein>
    <recommendedName>
        <fullName evidence="4">dolichyl-phosphate-mannose--protein mannosyltransferase</fullName>
        <ecNumber evidence="4">2.4.1.109</ecNumber>
    </recommendedName>
</protein>
<feature type="transmembrane region" description="Helical" evidence="15">
    <location>
        <begin position="662"/>
        <end position="680"/>
    </location>
</feature>
<feature type="transmembrane region" description="Helical" evidence="15">
    <location>
        <begin position="1696"/>
        <end position="1729"/>
    </location>
</feature>
<feature type="compositionally biased region" description="Acidic residues" evidence="14">
    <location>
        <begin position="1481"/>
        <end position="1492"/>
    </location>
</feature>
<feature type="transmembrane region" description="Helical" evidence="15">
    <location>
        <begin position="919"/>
        <end position="937"/>
    </location>
</feature>
<feature type="transmembrane region" description="Helical" evidence="15">
    <location>
        <begin position="2136"/>
        <end position="2154"/>
    </location>
</feature>
<evidence type="ECO:0000256" key="8">
    <source>
        <dbReference type="ARBA" id="ARBA00022737"/>
    </source>
</evidence>
<evidence type="ECO:0000256" key="10">
    <source>
        <dbReference type="ARBA" id="ARBA00022989"/>
    </source>
</evidence>
<feature type="transmembrane region" description="Helical" evidence="15">
    <location>
        <begin position="1370"/>
        <end position="1391"/>
    </location>
</feature>
<dbReference type="Gene3D" id="2.80.10.50">
    <property type="match status" value="3"/>
</dbReference>
<dbReference type="PROSITE" id="PS50919">
    <property type="entry name" value="MIR"/>
    <property type="match status" value="7"/>
</dbReference>
<keyword evidence="11 15" id="KW-0472">Membrane</keyword>
<feature type="transmembrane region" description="Helical" evidence="15">
    <location>
        <begin position="2174"/>
        <end position="2195"/>
    </location>
</feature>
<feature type="transmembrane region" description="Helical" evidence="15">
    <location>
        <begin position="1299"/>
        <end position="1321"/>
    </location>
</feature>
<evidence type="ECO:0000256" key="6">
    <source>
        <dbReference type="ARBA" id="ARBA00022679"/>
    </source>
</evidence>
<feature type="transmembrane region" description="Helical" evidence="15">
    <location>
        <begin position="943"/>
        <end position="961"/>
    </location>
</feature>
<dbReference type="Pfam" id="PF02815">
    <property type="entry name" value="MIR"/>
    <property type="match status" value="3"/>
</dbReference>
<feature type="domain" description="MIR" evidence="16">
    <location>
        <begin position="1161"/>
        <end position="1220"/>
    </location>
</feature>
<feature type="transmembrane region" description="Helical" evidence="15">
    <location>
        <begin position="596"/>
        <end position="617"/>
    </location>
</feature>
<dbReference type="PANTHER" id="PTHR10050">
    <property type="entry name" value="DOLICHYL-PHOSPHATE-MANNOSE--PROTEIN MANNOSYLTRANSFERASE"/>
    <property type="match status" value="1"/>
</dbReference>
<keyword evidence="9" id="KW-0256">Endoplasmic reticulum</keyword>
<gene>
    <name evidence="17" type="primary">PMT2_2</name>
    <name evidence="17" type="ORF">LPJ53_001473</name>
</gene>
<feature type="transmembrane region" description="Helical" evidence="15">
    <location>
        <begin position="754"/>
        <end position="773"/>
    </location>
</feature>
<evidence type="ECO:0000256" key="1">
    <source>
        <dbReference type="ARBA" id="ARBA00004477"/>
    </source>
</evidence>
<keyword evidence="18" id="KW-1185">Reference proteome</keyword>
<feature type="domain" description="MIR" evidence="16">
    <location>
        <begin position="393"/>
        <end position="450"/>
    </location>
</feature>
<feature type="domain" description="MIR" evidence="16">
    <location>
        <begin position="327"/>
        <end position="381"/>
    </location>
</feature>
<feature type="transmembrane region" description="Helical" evidence="15">
    <location>
        <begin position="887"/>
        <end position="907"/>
    </location>
</feature>
<comment type="subcellular location">
    <subcellularLocation>
        <location evidence="1">Endoplasmic reticulum membrane</location>
        <topology evidence="1">Multi-pass membrane protein</topology>
    </subcellularLocation>
</comment>
<keyword evidence="5 17" id="KW-0328">Glycosyltransferase</keyword>
<name>A0A9W7Y6C8_9FUNG</name>
<evidence type="ECO:0000256" key="14">
    <source>
        <dbReference type="SAM" id="MobiDB-lite"/>
    </source>
</evidence>
<feature type="domain" description="MIR" evidence="16">
    <location>
        <begin position="1802"/>
        <end position="1856"/>
    </location>
</feature>
<dbReference type="Pfam" id="PF16192">
    <property type="entry name" value="PMT_4TMC"/>
    <property type="match status" value="3"/>
</dbReference>
<evidence type="ECO:0000256" key="5">
    <source>
        <dbReference type="ARBA" id="ARBA00022676"/>
    </source>
</evidence>
<feature type="transmembrane region" description="Helical" evidence="15">
    <location>
        <begin position="2069"/>
        <end position="2091"/>
    </location>
</feature>
<feature type="transmembrane region" description="Helical" evidence="15">
    <location>
        <begin position="692"/>
        <end position="712"/>
    </location>
</feature>
<evidence type="ECO:0000256" key="7">
    <source>
        <dbReference type="ARBA" id="ARBA00022692"/>
    </source>
</evidence>